<accession>E4YSV8</accession>
<comment type="similarity">
    <text evidence="1">Belongs to the WSCD family.</text>
</comment>
<sequence>MRYRCAKLSFFHEKRSDCLFKCAHNGFHLTAFLHDKCACLTEDEKVLFQRVDPVECEVSCVDEWDMSCGGLSGQVSIYKTPLVDKRCETIRLGEKGQFKKVMLASFPGSGNTWARYVIERATGFFTGAVANDSSLFNGGFLGEFEDQDAGTTILVKAHRNIKEQDGAVLLIRNPYDAILAEFNRNHGGGHTGHAQKEAFYARNTKELWPQKEKRSWYPLVLDQAQRWYLIYSRYLSNTPDIQVIYFEEMKDNLGPSMRRVVDFLDAPGEGLP</sequence>
<dbReference type="PANTHER" id="PTHR45964">
    <property type="entry name" value="WSCD FAMILY MEMBER CG9164"/>
    <property type="match status" value="1"/>
</dbReference>
<dbReference type="Gene3D" id="3.40.50.300">
    <property type="entry name" value="P-loop containing nucleotide triphosphate hydrolases"/>
    <property type="match status" value="1"/>
</dbReference>
<evidence type="ECO:0008006" key="3">
    <source>
        <dbReference type="Google" id="ProtNLM"/>
    </source>
</evidence>
<evidence type="ECO:0000313" key="2">
    <source>
        <dbReference type="EMBL" id="CBY38547.1"/>
    </source>
</evidence>
<dbReference type="InterPro" id="IPR027417">
    <property type="entry name" value="P-loop_NTPase"/>
</dbReference>
<organism evidence="2">
    <name type="scientific">Oikopleura dioica</name>
    <name type="common">Tunicate</name>
    <dbReference type="NCBI Taxonomy" id="34765"/>
    <lineage>
        <taxon>Eukaryota</taxon>
        <taxon>Metazoa</taxon>
        <taxon>Chordata</taxon>
        <taxon>Tunicata</taxon>
        <taxon>Appendicularia</taxon>
        <taxon>Copelata</taxon>
        <taxon>Oikopleuridae</taxon>
        <taxon>Oikopleura</taxon>
    </lineage>
</organism>
<protein>
    <recommendedName>
        <fullName evidence="3">Sulfotransferase</fullName>
    </recommendedName>
</protein>
<dbReference type="AlphaFoldDB" id="E4YSV8"/>
<dbReference type="Proteomes" id="UP000011014">
    <property type="component" value="Unassembled WGS sequence"/>
</dbReference>
<dbReference type="InterPro" id="IPR051589">
    <property type="entry name" value="Sialate-O-sulfotransferase"/>
</dbReference>
<proteinExistence type="inferred from homology"/>
<gene>
    <name evidence="2" type="ORF">GSOID_T00032497001</name>
</gene>
<evidence type="ECO:0000256" key="1">
    <source>
        <dbReference type="ARBA" id="ARBA00010236"/>
    </source>
</evidence>
<dbReference type="SUPFAM" id="SSF52540">
    <property type="entry name" value="P-loop containing nucleoside triphosphate hydrolases"/>
    <property type="match status" value="1"/>
</dbReference>
<dbReference type="PANTHER" id="PTHR45964:SF9">
    <property type="entry name" value="SULFOTRANSFERASE"/>
    <property type="match status" value="1"/>
</dbReference>
<name>E4YSV8_OIKDI</name>
<dbReference type="EMBL" id="FN655255">
    <property type="protein sequence ID" value="CBY38547.1"/>
    <property type="molecule type" value="Genomic_DNA"/>
</dbReference>
<reference evidence="2" key="1">
    <citation type="journal article" date="2010" name="Science">
        <title>Plasticity of animal genome architecture unmasked by rapid evolution of a pelagic tunicate.</title>
        <authorList>
            <person name="Denoeud F."/>
            <person name="Henriet S."/>
            <person name="Mungpakdee S."/>
            <person name="Aury J.M."/>
            <person name="Da Silva C."/>
            <person name="Brinkmann H."/>
            <person name="Mikhaleva J."/>
            <person name="Olsen L.C."/>
            <person name="Jubin C."/>
            <person name="Canestro C."/>
            <person name="Bouquet J.M."/>
            <person name="Danks G."/>
            <person name="Poulain J."/>
            <person name="Campsteijn C."/>
            <person name="Adamski M."/>
            <person name="Cross I."/>
            <person name="Yadetie F."/>
            <person name="Muffato M."/>
            <person name="Louis A."/>
            <person name="Butcher S."/>
            <person name="Tsagkogeorga G."/>
            <person name="Konrad A."/>
            <person name="Singh S."/>
            <person name="Jensen M.F."/>
            <person name="Cong E.H."/>
            <person name="Eikeseth-Otteraa H."/>
            <person name="Noel B."/>
            <person name="Anthouard V."/>
            <person name="Porcel B.M."/>
            <person name="Kachouri-Lafond R."/>
            <person name="Nishino A."/>
            <person name="Ugolini M."/>
            <person name="Chourrout P."/>
            <person name="Nishida H."/>
            <person name="Aasland R."/>
            <person name="Huzurbazar S."/>
            <person name="Westhof E."/>
            <person name="Delsuc F."/>
            <person name="Lehrach H."/>
            <person name="Reinhardt R."/>
            <person name="Weissenbach J."/>
            <person name="Roy S.W."/>
            <person name="Artiguenave F."/>
            <person name="Postlethwait J.H."/>
            <person name="Manak J.R."/>
            <person name="Thompson E.M."/>
            <person name="Jaillon O."/>
            <person name="Du Pasquier L."/>
            <person name="Boudinot P."/>
            <person name="Liberles D.A."/>
            <person name="Volff J.N."/>
            <person name="Philippe H."/>
            <person name="Lenhard B."/>
            <person name="Roest Crollius H."/>
            <person name="Wincker P."/>
            <person name="Chourrout D."/>
        </authorList>
    </citation>
    <scope>NUCLEOTIDE SEQUENCE [LARGE SCALE GENOMIC DNA]</scope>
</reference>